<gene>
    <name evidence="1" type="ORF">HPB49_003262</name>
</gene>
<evidence type="ECO:0000313" key="1">
    <source>
        <dbReference type="EMBL" id="KAH7932824.1"/>
    </source>
</evidence>
<protein>
    <submittedName>
        <fullName evidence="1">Uncharacterized protein</fullName>
    </submittedName>
</protein>
<name>A0ACB8C0N2_DERSI</name>
<reference evidence="1" key="1">
    <citation type="submission" date="2020-05" db="EMBL/GenBank/DDBJ databases">
        <title>Large-scale comparative analyses of tick genomes elucidate their genetic diversity and vector capacities.</title>
        <authorList>
            <person name="Jia N."/>
            <person name="Wang J."/>
            <person name="Shi W."/>
            <person name="Du L."/>
            <person name="Sun Y."/>
            <person name="Zhan W."/>
            <person name="Jiang J."/>
            <person name="Wang Q."/>
            <person name="Zhang B."/>
            <person name="Ji P."/>
            <person name="Sakyi L.B."/>
            <person name="Cui X."/>
            <person name="Yuan T."/>
            <person name="Jiang B."/>
            <person name="Yang W."/>
            <person name="Lam T.T.-Y."/>
            <person name="Chang Q."/>
            <person name="Ding S."/>
            <person name="Wang X."/>
            <person name="Zhu J."/>
            <person name="Ruan X."/>
            <person name="Zhao L."/>
            <person name="Wei J."/>
            <person name="Que T."/>
            <person name="Du C."/>
            <person name="Cheng J."/>
            <person name="Dai P."/>
            <person name="Han X."/>
            <person name="Huang E."/>
            <person name="Gao Y."/>
            <person name="Liu J."/>
            <person name="Shao H."/>
            <person name="Ye R."/>
            <person name="Li L."/>
            <person name="Wei W."/>
            <person name="Wang X."/>
            <person name="Wang C."/>
            <person name="Yang T."/>
            <person name="Huo Q."/>
            <person name="Li W."/>
            <person name="Guo W."/>
            <person name="Chen H."/>
            <person name="Zhou L."/>
            <person name="Ni X."/>
            <person name="Tian J."/>
            <person name="Zhou Y."/>
            <person name="Sheng Y."/>
            <person name="Liu T."/>
            <person name="Pan Y."/>
            <person name="Xia L."/>
            <person name="Li J."/>
            <person name="Zhao F."/>
            <person name="Cao W."/>
        </authorList>
    </citation>
    <scope>NUCLEOTIDE SEQUENCE</scope>
    <source>
        <strain evidence="1">Dsil-2018</strain>
    </source>
</reference>
<keyword evidence="2" id="KW-1185">Reference proteome</keyword>
<dbReference type="EMBL" id="CM023478">
    <property type="protein sequence ID" value="KAH7932824.1"/>
    <property type="molecule type" value="Genomic_DNA"/>
</dbReference>
<evidence type="ECO:0000313" key="2">
    <source>
        <dbReference type="Proteomes" id="UP000821865"/>
    </source>
</evidence>
<dbReference type="Proteomes" id="UP000821865">
    <property type="component" value="Chromosome 9"/>
</dbReference>
<proteinExistence type="predicted"/>
<sequence length="316" mass="35407">MISCFMPLIEQGSGVLELSRVSAESQAKSFARLQRLGSPIVDAVLDGALDGCRRKMGVPLGVVEPASLDRALGGAGKSHLEELKQKYTNKSVFAFQSDLIGNRWLRPDARFMSDGDRIKALGLRSNIFPTRTLSNRHSSDDSTKLCRRRHKAQEPTYILRVCEAFHEPRCSWHNFIAKAIRQLHSRHPDADISSERLLVADSGTRRRPDIVVDLKVKTFILDVAMASDARTDRLEVMCGHKRNKYFSPLSLFRERQPLKEVKVLGLAFDARGLICISTKRAAKEIGLKEGELAWLAARTLVGRLICLNRFSKEVVA</sequence>
<organism evidence="1 2">
    <name type="scientific">Dermacentor silvarum</name>
    <name type="common">Tick</name>
    <dbReference type="NCBI Taxonomy" id="543639"/>
    <lineage>
        <taxon>Eukaryota</taxon>
        <taxon>Metazoa</taxon>
        <taxon>Ecdysozoa</taxon>
        <taxon>Arthropoda</taxon>
        <taxon>Chelicerata</taxon>
        <taxon>Arachnida</taxon>
        <taxon>Acari</taxon>
        <taxon>Parasitiformes</taxon>
        <taxon>Ixodida</taxon>
        <taxon>Ixodoidea</taxon>
        <taxon>Ixodidae</taxon>
        <taxon>Rhipicephalinae</taxon>
        <taxon>Dermacentor</taxon>
    </lineage>
</organism>
<comment type="caution">
    <text evidence="1">The sequence shown here is derived from an EMBL/GenBank/DDBJ whole genome shotgun (WGS) entry which is preliminary data.</text>
</comment>
<accession>A0ACB8C0N2</accession>